<feature type="region of interest" description="Disordered" evidence="1">
    <location>
        <begin position="737"/>
        <end position="759"/>
    </location>
</feature>
<feature type="compositionally biased region" description="Basic and acidic residues" evidence="1">
    <location>
        <begin position="40"/>
        <end position="68"/>
    </location>
</feature>
<feature type="compositionally biased region" description="Basic and acidic residues" evidence="1">
    <location>
        <begin position="95"/>
        <end position="111"/>
    </location>
</feature>
<feature type="region of interest" description="Disordered" evidence="1">
    <location>
        <begin position="15"/>
        <end position="420"/>
    </location>
</feature>
<feature type="compositionally biased region" description="Polar residues" evidence="1">
    <location>
        <begin position="750"/>
        <end position="759"/>
    </location>
</feature>
<evidence type="ECO:0000256" key="1">
    <source>
        <dbReference type="SAM" id="MobiDB-lite"/>
    </source>
</evidence>
<feature type="compositionally biased region" description="Polar residues" evidence="1">
    <location>
        <begin position="112"/>
        <end position="126"/>
    </location>
</feature>
<dbReference type="EMBL" id="HACM01009599">
    <property type="protein sequence ID" value="CRZ10041.1"/>
    <property type="molecule type" value="Transcribed_RNA"/>
</dbReference>
<dbReference type="AlphaFoldDB" id="A0A0H5R881"/>
<dbReference type="Gene3D" id="1.25.40.180">
    <property type="match status" value="1"/>
</dbReference>
<feature type="compositionally biased region" description="Polar residues" evidence="1">
    <location>
        <begin position="370"/>
        <end position="380"/>
    </location>
</feature>
<feature type="compositionally biased region" description="Low complexity" evidence="1">
    <location>
        <begin position="330"/>
        <end position="339"/>
    </location>
</feature>
<proteinExistence type="predicted"/>
<protein>
    <submittedName>
        <fullName evidence="2">Uncharacterized protein</fullName>
    </submittedName>
</protein>
<reference evidence="2" key="1">
    <citation type="submission" date="2015-04" db="EMBL/GenBank/DDBJ databases">
        <title>The genome sequence of the plant pathogenic Rhizarian Plasmodiophora brassicae reveals insights in its biotrophic life cycle and the origin of chitin synthesis.</title>
        <authorList>
            <person name="Schwelm A."/>
            <person name="Fogelqvist J."/>
            <person name="Knaust A."/>
            <person name="Julke S."/>
            <person name="Lilja T."/>
            <person name="Dhandapani V."/>
            <person name="Bonilla-Rosso G."/>
            <person name="Karlsson M."/>
            <person name="Shevchenko A."/>
            <person name="Choi S.R."/>
            <person name="Kim H.G."/>
            <person name="Park J.Y."/>
            <person name="Lim Y.P."/>
            <person name="Ludwig-Muller J."/>
            <person name="Dixelius C."/>
        </authorList>
    </citation>
    <scope>NUCLEOTIDE SEQUENCE</scope>
    <source>
        <tissue evidence="2">Potato root galls</tissue>
    </source>
</reference>
<sequence>MAAKKKAIKMSWQEMQTQFGGVSRNPLDNLPTGSRGGSDQNRDGFRPSAYADRERRPERREERDEGPSRADGSSAWRATKPLSTTSRYGGGGGGFDDRSRANRDDGAERQWRNGNVASAMSGSDSSARPRLQLAKPSAERIQAALEAQAQAKSSLAKEHSSTTEPFKPKLTGSNSSGDAKPVTKSNPFGDAKPVDLSLKPASTENSKPVSASAPVPKPNPFGDAKPIPSEPVVKAKPFGDAKPISDPVSKPNPFGNARPVSTPEPATKPNPFGDAKPVPSSDSSTKPVSAVVGKPQSGTQTSAKTNPFGDAKPVKTNVTSAEPVDKPVLSTGSSTTSDSDSVRPKPSFSGGPSQSDGNRFARPQEPASGISKTTASQDSSRFARPTKDEEPYVPYSSRPPTTRPVVNVITPGPPPKRTVTLPKAAEDSFKDEYPVPSTPLSDIEMAGPQIESHDLVRSSLSIAMADGSWISADELADSIASVSLESTESVDQLAAVLAASLVEKSVILASALALLPQEHSQDILERTLLRLVNNVPTSVLLSIVGDVDIASGLGIKSGLSPADLGKILQEKGLGQLAPQEDSLECFKVLCSSAETTFDGLFTMVKEKFPKKTSVVPGVSRIVAEYVILASLASKTFNPSVVEENKPLLTYVASSTKTQTQLLFGAQSAWFTRGKEVKRSGRLIFEQLFELRIVTLDSLGAWILDNKDKAEGKRSLLLQVGGFISDLQNAAAARDIESDSDESVDLDSDFPQANRNYDGY</sequence>
<feature type="compositionally biased region" description="Acidic residues" evidence="1">
    <location>
        <begin position="737"/>
        <end position="747"/>
    </location>
</feature>
<name>A0A0H5R881_9EUKA</name>
<organism evidence="2">
    <name type="scientific">Spongospora subterranea</name>
    <dbReference type="NCBI Taxonomy" id="70186"/>
    <lineage>
        <taxon>Eukaryota</taxon>
        <taxon>Sar</taxon>
        <taxon>Rhizaria</taxon>
        <taxon>Endomyxa</taxon>
        <taxon>Phytomyxea</taxon>
        <taxon>Plasmodiophorida</taxon>
        <taxon>Plasmodiophoridae</taxon>
        <taxon>Spongospora</taxon>
    </lineage>
</organism>
<feature type="compositionally biased region" description="Polar residues" evidence="1">
    <location>
        <begin position="296"/>
        <end position="305"/>
    </location>
</feature>
<accession>A0A0H5R881</accession>
<feature type="compositionally biased region" description="Polar residues" evidence="1">
    <location>
        <begin position="200"/>
        <end position="209"/>
    </location>
</feature>
<evidence type="ECO:0000313" key="2">
    <source>
        <dbReference type="EMBL" id="CRZ10041.1"/>
    </source>
</evidence>